<keyword evidence="4 6" id="KW-1133">Transmembrane helix</keyword>
<dbReference type="InterPro" id="IPR001123">
    <property type="entry name" value="LeuE-type"/>
</dbReference>
<feature type="transmembrane region" description="Helical" evidence="6">
    <location>
        <begin position="40"/>
        <end position="61"/>
    </location>
</feature>
<reference evidence="7 8" key="1">
    <citation type="submission" date="2019-09" db="EMBL/GenBank/DDBJ databases">
        <title>Segnochrobactrum spirostomi gen. nov., sp. nov., isolated from the ciliate Spirostomum cf. yagiui and description of a novel family, Segnochrobactraceae fam. nov. within the order Rhizobiales of the class Alphaproteobacteria.</title>
        <authorList>
            <person name="Akter S."/>
            <person name="Shazib S.U.A."/>
            <person name="Shin M.K."/>
        </authorList>
    </citation>
    <scope>NUCLEOTIDE SEQUENCE [LARGE SCALE GENOMIC DNA]</scope>
    <source>
        <strain evidence="7 8">Sp-1</strain>
    </source>
</reference>
<evidence type="ECO:0000256" key="2">
    <source>
        <dbReference type="ARBA" id="ARBA00022475"/>
    </source>
</evidence>
<evidence type="ECO:0000256" key="1">
    <source>
        <dbReference type="ARBA" id="ARBA00004651"/>
    </source>
</evidence>
<dbReference type="Pfam" id="PF01810">
    <property type="entry name" value="LysE"/>
    <property type="match status" value="1"/>
</dbReference>
<dbReference type="GO" id="GO:0005886">
    <property type="term" value="C:plasma membrane"/>
    <property type="evidence" value="ECO:0007669"/>
    <property type="project" value="UniProtKB-SubCell"/>
</dbReference>
<gene>
    <name evidence="7" type="ORF">F0357_10175</name>
</gene>
<dbReference type="AlphaFoldDB" id="A0A6A7Y5Y3"/>
<comment type="caution">
    <text evidence="7">The sequence shown here is derived from an EMBL/GenBank/DDBJ whole genome shotgun (WGS) entry which is preliminary data.</text>
</comment>
<evidence type="ECO:0000256" key="4">
    <source>
        <dbReference type="ARBA" id="ARBA00022989"/>
    </source>
</evidence>
<accession>A0A6A7Y5Y3</accession>
<evidence type="ECO:0000313" key="7">
    <source>
        <dbReference type="EMBL" id="MQT13009.1"/>
    </source>
</evidence>
<name>A0A6A7Y5Y3_9HYPH</name>
<feature type="transmembrane region" description="Helical" evidence="6">
    <location>
        <begin position="144"/>
        <end position="172"/>
    </location>
</feature>
<comment type="subcellular location">
    <subcellularLocation>
        <location evidence="1">Cell membrane</location>
        <topology evidence="1">Multi-pass membrane protein</topology>
    </subcellularLocation>
</comment>
<organism evidence="7 8">
    <name type="scientific">Segnochrobactrum spirostomi</name>
    <dbReference type="NCBI Taxonomy" id="2608987"/>
    <lineage>
        <taxon>Bacteria</taxon>
        <taxon>Pseudomonadati</taxon>
        <taxon>Pseudomonadota</taxon>
        <taxon>Alphaproteobacteria</taxon>
        <taxon>Hyphomicrobiales</taxon>
        <taxon>Segnochrobactraceae</taxon>
        <taxon>Segnochrobactrum</taxon>
    </lineage>
</organism>
<dbReference type="PANTHER" id="PTHR30086:SF20">
    <property type="entry name" value="ARGININE EXPORTER PROTEIN ARGO-RELATED"/>
    <property type="match status" value="1"/>
</dbReference>
<keyword evidence="2" id="KW-1003">Cell membrane</keyword>
<evidence type="ECO:0000313" key="8">
    <source>
        <dbReference type="Proteomes" id="UP000332515"/>
    </source>
</evidence>
<dbReference type="EMBL" id="VWNA01000001">
    <property type="protein sequence ID" value="MQT13009.1"/>
    <property type="molecule type" value="Genomic_DNA"/>
</dbReference>
<dbReference type="GO" id="GO:0015171">
    <property type="term" value="F:amino acid transmembrane transporter activity"/>
    <property type="evidence" value="ECO:0007669"/>
    <property type="project" value="TreeGrafter"/>
</dbReference>
<dbReference type="Proteomes" id="UP000332515">
    <property type="component" value="Unassembled WGS sequence"/>
</dbReference>
<evidence type="ECO:0000256" key="5">
    <source>
        <dbReference type="ARBA" id="ARBA00023136"/>
    </source>
</evidence>
<feature type="transmembrane region" description="Helical" evidence="6">
    <location>
        <begin position="184"/>
        <end position="202"/>
    </location>
</feature>
<protein>
    <submittedName>
        <fullName evidence="7">LysE family translocator</fullName>
    </submittedName>
</protein>
<feature type="transmembrane region" description="Helical" evidence="6">
    <location>
        <begin position="68"/>
        <end position="88"/>
    </location>
</feature>
<dbReference type="RefSeq" id="WP_153480680.1">
    <property type="nucleotide sequence ID" value="NZ_VWNA01000001.1"/>
</dbReference>
<keyword evidence="8" id="KW-1185">Reference proteome</keyword>
<evidence type="ECO:0000256" key="3">
    <source>
        <dbReference type="ARBA" id="ARBA00022692"/>
    </source>
</evidence>
<sequence>MTLTSFLTFVFVYALAAGSPGPGMTAIVARTLGGGFRGGAWFALGVIFGDLVWLTAAVAGLSAIAHTFYWLFLAIRYLGMAYLLYIAWKLWTTPVKAEHIEAGRVESARRLTMSGLALTLGNPKTMVFYLAILPTVVDLDHVGLAIFAEIAVAVVVVLMLISAGYIALTLKARDALASTRARTILNRVAGTALAGAAAAIAWR</sequence>
<proteinExistence type="predicted"/>
<keyword evidence="5 6" id="KW-0472">Membrane</keyword>
<keyword evidence="3 6" id="KW-0812">Transmembrane</keyword>
<evidence type="ECO:0000256" key="6">
    <source>
        <dbReference type="SAM" id="Phobius"/>
    </source>
</evidence>
<dbReference type="PANTHER" id="PTHR30086">
    <property type="entry name" value="ARGININE EXPORTER PROTEIN ARGO"/>
    <property type="match status" value="1"/>
</dbReference>